<name>A0A8S5Q211_9CAUD</name>
<reference evidence="1" key="1">
    <citation type="journal article" date="2021" name="Proc. Natl. Acad. Sci. U.S.A.">
        <title>A Catalog of Tens of Thousands of Viruses from Human Metagenomes Reveals Hidden Associations with Chronic Diseases.</title>
        <authorList>
            <person name="Tisza M.J."/>
            <person name="Buck C.B."/>
        </authorList>
    </citation>
    <scope>NUCLEOTIDE SEQUENCE</scope>
    <source>
        <strain evidence="1">Ct4vg1</strain>
    </source>
</reference>
<protein>
    <submittedName>
        <fullName evidence="1">Uncharacterized protein</fullName>
    </submittedName>
</protein>
<accession>A0A8S5Q211</accession>
<evidence type="ECO:0000313" key="1">
    <source>
        <dbReference type="EMBL" id="DAE13016.1"/>
    </source>
</evidence>
<proteinExistence type="predicted"/>
<organism evidence="1">
    <name type="scientific">Myoviridae sp. ct4vg1</name>
    <dbReference type="NCBI Taxonomy" id="2825033"/>
    <lineage>
        <taxon>Viruses</taxon>
        <taxon>Duplodnaviria</taxon>
        <taxon>Heunggongvirae</taxon>
        <taxon>Uroviricota</taxon>
        <taxon>Caudoviricetes</taxon>
    </lineage>
</organism>
<sequence length="42" mass="4873">MKHTHLLRRRGEVLTAIFRACILVKKSGQNRALKFVLLIDLI</sequence>
<dbReference type="EMBL" id="BK015562">
    <property type="protein sequence ID" value="DAE13016.1"/>
    <property type="molecule type" value="Genomic_DNA"/>
</dbReference>